<feature type="domain" description="HAMP" evidence="3">
    <location>
        <begin position="166"/>
        <end position="220"/>
    </location>
</feature>
<name>Q12S54_SHEDO</name>
<dbReference type="PROSITE" id="PS50887">
    <property type="entry name" value="GGDEF"/>
    <property type="match status" value="1"/>
</dbReference>
<dbReference type="eggNOG" id="COG2199">
    <property type="taxonomic scope" value="Bacteria"/>
</dbReference>
<dbReference type="Gene3D" id="6.10.340.10">
    <property type="match status" value="1"/>
</dbReference>
<feature type="domain" description="GGDEF" evidence="4">
    <location>
        <begin position="385"/>
        <end position="521"/>
    </location>
</feature>
<proteinExistence type="predicted"/>
<dbReference type="Gene3D" id="3.30.450.20">
    <property type="entry name" value="PAS domain"/>
    <property type="match status" value="1"/>
</dbReference>
<evidence type="ECO:0000256" key="2">
    <source>
        <dbReference type="SAM" id="Phobius"/>
    </source>
</evidence>
<dbReference type="SUPFAM" id="SSF55073">
    <property type="entry name" value="Nucleotide cyclase"/>
    <property type="match status" value="1"/>
</dbReference>
<accession>Q12S54</accession>
<dbReference type="RefSeq" id="WP_011494888.1">
    <property type="nucleotide sequence ID" value="NC_007954.1"/>
</dbReference>
<evidence type="ECO:0000313" key="6">
    <source>
        <dbReference type="Proteomes" id="UP000001982"/>
    </source>
</evidence>
<dbReference type="NCBIfam" id="TIGR00229">
    <property type="entry name" value="sensory_box"/>
    <property type="match status" value="1"/>
</dbReference>
<dbReference type="Pfam" id="PF00990">
    <property type="entry name" value="GGDEF"/>
    <property type="match status" value="1"/>
</dbReference>
<dbReference type="FunFam" id="3.30.70.270:FF:000001">
    <property type="entry name" value="Diguanylate cyclase domain protein"/>
    <property type="match status" value="1"/>
</dbReference>
<evidence type="ECO:0000256" key="1">
    <source>
        <dbReference type="ARBA" id="ARBA00001946"/>
    </source>
</evidence>
<dbReference type="OrthoDB" id="5905478at2"/>
<dbReference type="GO" id="GO:0007165">
    <property type="term" value="P:signal transduction"/>
    <property type="evidence" value="ECO:0007669"/>
    <property type="project" value="InterPro"/>
</dbReference>
<dbReference type="HOGENOM" id="CLU_038372_1_0_6"/>
<dbReference type="InterPro" id="IPR043128">
    <property type="entry name" value="Rev_trsase/Diguanyl_cyclase"/>
</dbReference>
<evidence type="ECO:0000259" key="3">
    <source>
        <dbReference type="PROSITE" id="PS50885"/>
    </source>
</evidence>
<dbReference type="NCBIfam" id="TIGR00254">
    <property type="entry name" value="GGDEF"/>
    <property type="match status" value="1"/>
</dbReference>
<dbReference type="EMBL" id="CP000302">
    <property type="protein sequence ID" value="ABE53722.1"/>
    <property type="molecule type" value="Genomic_DNA"/>
</dbReference>
<comment type="cofactor">
    <cofactor evidence="1">
        <name>Mg(2+)</name>
        <dbReference type="ChEBI" id="CHEBI:18420"/>
    </cofactor>
</comment>
<keyword evidence="6" id="KW-1185">Reference proteome</keyword>
<dbReference type="InterPro" id="IPR052155">
    <property type="entry name" value="Biofilm_reg_signaling"/>
</dbReference>
<dbReference type="InterPro" id="IPR000014">
    <property type="entry name" value="PAS"/>
</dbReference>
<dbReference type="PANTHER" id="PTHR44757:SF2">
    <property type="entry name" value="BIOFILM ARCHITECTURE MAINTENANCE PROTEIN MBAA"/>
    <property type="match status" value="1"/>
</dbReference>
<organism evidence="5 6">
    <name type="scientific">Shewanella denitrificans (strain OS217 / ATCC BAA-1090 / DSM 15013)</name>
    <dbReference type="NCBI Taxonomy" id="318161"/>
    <lineage>
        <taxon>Bacteria</taxon>
        <taxon>Pseudomonadati</taxon>
        <taxon>Pseudomonadota</taxon>
        <taxon>Gammaproteobacteria</taxon>
        <taxon>Alteromonadales</taxon>
        <taxon>Shewanellaceae</taxon>
        <taxon>Shewanella</taxon>
    </lineage>
</organism>
<dbReference type="Pfam" id="PF13426">
    <property type="entry name" value="PAS_9"/>
    <property type="match status" value="1"/>
</dbReference>
<dbReference type="STRING" id="318161.Sden_0430"/>
<keyword evidence="2" id="KW-1133">Transmembrane helix</keyword>
<evidence type="ECO:0000313" key="5">
    <source>
        <dbReference type="EMBL" id="ABE53722.1"/>
    </source>
</evidence>
<dbReference type="InterPro" id="IPR000160">
    <property type="entry name" value="GGDEF_dom"/>
</dbReference>
<feature type="transmembrane region" description="Helical" evidence="2">
    <location>
        <begin position="147"/>
        <end position="168"/>
    </location>
</feature>
<dbReference type="InterPro" id="IPR029787">
    <property type="entry name" value="Nucleotide_cyclase"/>
</dbReference>
<dbReference type="InterPro" id="IPR035965">
    <property type="entry name" value="PAS-like_dom_sf"/>
</dbReference>
<dbReference type="CDD" id="cd01949">
    <property type="entry name" value="GGDEF"/>
    <property type="match status" value="1"/>
</dbReference>
<keyword evidence="2" id="KW-0812">Transmembrane</keyword>
<evidence type="ECO:0000259" key="4">
    <source>
        <dbReference type="PROSITE" id="PS50887"/>
    </source>
</evidence>
<keyword evidence="2" id="KW-0472">Membrane</keyword>
<protein>
    <submittedName>
        <fullName evidence="5">GGDEF domain</fullName>
    </submittedName>
</protein>
<sequence length="532" mass="59883">MNKSGLVIRLAIVIIFTAVIVGLITTQIFYRFTFLNEQVLGQQSIHQLSNTVSKTASIASYLGDEELAREVVNGLISNDVITSAAIKTDTLVVKSDNFPDADASIDTLEFALYSPFQKDRRVGLLIVEANDDYLRVKANNISATNTFFVGIEALIITIISILVTYYVITRPILNIGKALHSISPGTSERIAKPLSHQKSEIGQLADDVNELLAKAEQQLLKEKSLRSEVEVLESRFRMLFENATSAIALVEPKGDLLLYNETFETLIQKLQLPLKKNYGNYLQDLFIMKKELHEQIQIAFENNESAMAELELISPQDEKIWMQVVVTPLVTDDFQENYQITLHDISKRKYQISLLDKKANFDSLTNLFNRHAAEQHLRQLMANREPFALIMMDLNDFKPINDIFGHDAGDELLIHVSSQLLKSVRKADILARWGGDEFVLILPKASREDVINVCAKSAAKLSKPHNLSQHDKSVFVTASMGVSFYPDDQVELLELIRSADKAMYQAKKQKTINNELYLSFTSDKANLVSGKK</sequence>
<dbReference type="InterPro" id="IPR003660">
    <property type="entry name" value="HAMP_dom"/>
</dbReference>
<gene>
    <name evidence="5" type="ordered locus">Sden_0430</name>
</gene>
<dbReference type="KEGG" id="sdn:Sden_0430"/>
<dbReference type="PROSITE" id="PS50885">
    <property type="entry name" value="HAMP"/>
    <property type="match status" value="1"/>
</dbReference>
<dbReference type="Gene3D" id="3.30.70.270">
    <property type="match status" value="1"/>
</dbReference>
<dbReference type="SMART" id="SM00267">
    <property type="entry name" value="GGDEF"/>
    <property type="match status" value="1"/>
</dbReference>
<dbReference type="PANTHER" id="PTHR44757">
    <property type="entry name" value="DIGUANYLATE CYCLASE DGCP"/>
    <property type="match status" value="1"/>
</dbReference>
<dbReference type="GO" id="GO:0016020">
    <property type="term" value="C:membrane"/>
    <property type="evidence" value="ECO:0007669"/>
    <property type="project" value="InterPro"/>
</dbReference>
<dbReference type="SUPFAM" id="SSF55785">
    <property type="entry name" value="PYP-like sensor domain (PAS domain)"/>
    <property type="match status" value="1"/>
</dbReference>
<dbReference type="Proteomes" id="UP000001982">
    <property type="component" value="Chromosome"/>
</dbReference>
<dbReference type="GO" id="GO:0003824">
    <property type="term" value="F:catalytic activity"/>
    <property type="evidence" value="ECO:0007669"/>
    <property type="project" value="UniProtKB-ARBA"/>
</dbReference>
<dbReference type="AlphaFoldDB" id="Q12S54"/>
<feature type="transmembrane region" description="Helical" evidence="2">
    <location>
        <begin position="6"/>
        <end position="30"/>
    </location>
</feature>
<reference evidence="5 6" key="1">
    <citation type="submission" date="2006-03" db="EMBL/GenBank/DDBJ databases">
        <title>Complete sequence of Shewanella denitrificans OS217.</title>
        <authorList>
            <consortium name="US DOE Joint Genome Institute"/>
            <person name="Copeland A."/>
            <person name="Lucas S."/>
            <person name="Lapidus A."/>
            <person name="Barry K."/>
            <person name="Detter J.C."/>
            <person name="Glavina del Rio T."/>
            <person name="Hammon N."/>
            <person name="Israni S."/>
            <person name="Dalin E."/>
            <person name="Tice H."/>
            <person name="Pitluck S."/>
            <person name="Brettin T."/>
            <person name="Bruce D."/>
            <person name="Han C."/>
            <person name="Tapia R."/>
            <person name="Gilna P."/>
            <person name="Kiss H."/>
            <person name="Schmutz J."/>
            <person name="Larimer F."/>
            <person name="Land M."/>
            <person name="Hauser L."/>
            <person name="Kyrpides N."/>
            <person name="Lykidis A."/>
            <person name="Richardson P."/>
        </authorList>
    </citation>
    <scope>NUCLEOTIDE SEQUENCE [LARGE SCALE GENOMIC DNA]</scope>
    <source>
        <strain evidence="6">OS217 / ATCC BAA-1090 / DSM 15013</strain>
    </source>
</reference>